<dbReference type="RefSeq" id="WP_003337748.1">
    <property type="nucleotide sequence ID" value="NZ_CP007806.1"/>
</dbReference>
<evidence type="ECO:0000256" key="1">
    <source>
        <dbReference type="SAM" id="Phobius"/>
    </source>
</evidence>
<feature type="transmembrane region" description="Helical" evidence="1">
    <location>
        <begin position="217"/>
        <end position="250"/>
    </location>
</feature>
<keyword evidence="1" id="KW-1133">Transmembrane helix</keyword>
<organism evidence="2 3">
    <name type="scientific">Brevibacillus laterosporus LMG 15441</name>
    <dbReference type="NCBI Taxonomy" id="1042163"/>
    <lineage>
        <taxon>Bacteria</taxon>
        <taxon>Bacillati</taxon>
        <taxon>Bacillota</taxon>
        <taxon>Bacilli</taxon>
        <taxon>Bacillales</taxon>
        <taxon>Paenibacillaceae</taxon>
        <taxon>Brevibacillus</taxon>
    </lineage>
</organism>
<evidence type="ECO:0000313" key="3">
    <source>
        <dbReference type="Proteomes" id="UP000005850"/>
    </source>
</evidence>
<dbReference type="EMBL" id="CP007806">
    <property type="protein sequence ID" value="AIG26117.1"/>
    <property type="molecule type" value="Genomic_DNA"/>
</dbReference>
<name>A0A075R0J1_BRELA</name>
<proteinExistence type="predicted"/>
<sequence length="262" mass="30412">MMWEEIFTLVKENPAWSLLFTFLGSFTVWLYKEFNVMITADDKNKLSLIQKKMDLYGKLEAVTANVINQKDDIKALQNLYNKLGESSSYFTEDIRKIIRDFYKRGDTSLLPTLMAYFEMEITKLAKNKSILESLDIPTNTIEYILRLFRPLKPIIVIFLILLAIALYILLVLQHNNVWSKTFLTVIFISSVFSIMVLSAILSLWLDKKLPRQGKYNSLLNACMIFSPILSFWDVRLSIIVLIVQIVSLIMYGQNKNSNKLII</sequence>
<keyword evidence="1" id="KW-0812">Transmembrane</keyword>
<dbReference type="AlphaFoldDB" id="A0A075R0J1"/>
<gene>
    <name evidence="2" type="ORF">BRLA_c017940</name>
</gene>
<dbReference type="HOGENOM" id="CLU_1053114_0_0_9"/>
<dbReference type="KEGG" id="blr:BRLA_c017940"/>
<evidence type="ECO:0000313" key="2">
    <source>
        <dbReference type="EMBL" id="AIG26117.1"/>
    </source>
</evidence>
<dbReference type="STRING" id="1042163.BRLA_c017940"/>
<feature type="transmembrane region" description="Helical" evidence="1">
    <location>
        <begin position="182"/>
        <end position="205"/>
    </location>
</feature>
<accession>A0A075R0J1</accession>
<keyword evidence="3" id="KW-1185">Reference proteome</keyword>
<feature type="transmembrane region" description="Helical" evidence="1">
    <location>
        <begin position="15"/>
        <end position="31"/>
    </location>
</feature>
<keyword evidence="1" id="KW-0472">Membrane</keyword>
<feature type="transmembrane region" description="Helical" evidence="1">
    <location>
        <begin position="151"/>
        <end position="170"/>
    </location>
</feature>
<dbReference type="Proteomes" id="UP000005850">
    <property type="component" value="Chromosome"/>
</dbReference>
<protein>
    <submittedName>
        <fullName evidence="2">Uncharacterized protein</fullName>
    </submittedName>
</protein>
<reference evidence="2 3" key="1">
    <citation type="journal article" date="2011" name="J. Bacteriol.">
        <title>Genome sequence of Brevibacillus laterosporus LMG 15441, a pathogen of invertebrates.</title>
        <authorList>
            <person name="Djukic M."/>
            <person name="Poehlein A."/>
            <person name="Thurmer A."/>
            <person name="Daniel R."/>
        </authorList>
    </citation>
    <scope>NUCLEOTIDE SEQUENCE [LARGE SCALE GENOMIC DNA]</scope>
    <source>
        <strain evidence="2 3">LMG 15441</strain>
    </source>
</reference>
<dbReference type="eggNOG" id="ENOG5033Y5T">
    <property type="taxonomic scope" value="Bacteria"/>
</dbReference>